<evidence type="ECO:0000256" key="1">
    <source>
        <dbReference type="SAM" id="MobiDB-lite"/>
    </source>
</evidence>
<reference evidence="2" key="1">
    <citation type="submission" date="2021-09" db="EMBL/GenBank/DDBJ databases">
        <title>The genome of Mauremys mutica provides insights into the evolution of semi-aquatic lifestyle.</title>
        <authorList>
            <person name="Gong S."/>
            <person name="Gao Y."/>
        </authorList>
    </citation>
    <scope>NUCLEOTIDE SEQUENCE</scope>
    <source>
        <strain evidence="2">MM-2020</strain>
        <tissue evidence="2">Muscle</tissue>
    </source>
</reference>
<accession>A0A9D3XLF2</accession>
<proteinExistence type="predicted"/>
<evidence type="ECO:0000313" key="3">
    <source>
        <dbReference type="Proteomes" id="UP000827986"/>
    </source>
</evidence>
<name>A0A9D3XLF2_9SAUR</name>
<keyword evidence="3" id="KW-1185">Reference proteome</keyword>
<gene>
    <name evidence="2" type="ORF">KIL84_004256</name>
</gene>
<dbReference type="Proteomes" id="UP000827986">
    <property type="component" value="Unassembled WGS sequence"/>
</dbReference>
<protein>
    <submittedName>
        <fullName evidence="2">Uncharacterized protein</fullName>
    </submittedName>
</protein>
<evidence type="ECO:0000313" key="2">
    <source>
        <dbReference type="EMBL" id="KAH1182764.1"/>
    </source>
</evidence>
<feature type="compositionally biased region" description="Low complexity" evidence="1">
    <location>
        <begin position="1"/>
        <end position="11"/>
    </location>
</feature>
<comment type="caution">
    <text evidence="2">The sequence shown here is derived from an EMBL/GenBank/DDBJ whole genome shotgun (WGS) entry which is preliminary data.</text>
</comment>
<sequence>MPGSRGRVSRPVLRRRDHRTGPSWVSPPRQPRGLAGNRSKSQERGKREKHQSYLLGAAGSESPPVLPAPPARRGLKASDSPQLGLFPLSLSIVKRPETLEKSRNSFSTLG</sequence>
<organism evidence="2 3">
    <name type="scientific">Mauremys mutica</name>
    <name type="common">yellowpond turtle</name>
    <dbReference type="NCBI Taxonomy" id="74926"/>
    <lineage>
        <taxon>Eukaryota</taxon>
        <taxon>Metazoa</taxon>
        <taxon>Chordata</taxon>
        <taxon>Craniata</taxon>
        <taxon>Vertebrata</taxon>
        <taxon>Euteleostomi</taxon>
        <taxon>Archelosauria</taxon>
        <taxon>Testudinata</taxon>
        <taxon>Testudines</taxon>
        <taxon>Cryptodira</taxon>
        <taxon>Durocryptodira</taxon>
        <taxon>Testudinoidea</taxon>
        <taxon>Geoemydidae</taxon>
        <taxon>Geoemydinae</taxon>
        <taxon>Mauremys</taxon>
    </lineage>
</organism>
<dbReference type="EMBL" id="JAHDVG010000466">
    <property type="protein sequence ID" value="KAH1182764.1"/>
    <property type="molecule type" value="Genomic_DNA"/>
</dbReference>
<feature type="region of interest" description="Disordered" evidence="1">
    <location>
        <begin position="1"/>
        <end position="83"/>
    </location>
</feature>
<dbReference type="AlphaFoldDB" id="A0A9D3XLF2"/>